<evidence type="ECO:0000256" key="2">
    <source>
        <dbReference type="ARBA" id="ARBA00022729"/>
    </source>
</evidence>
<accession>A0A380CRB5</accession>
<dbReference type="PANTHER" id="PTHR35089">
    <property type="entry name" value="CHAPERONE PROTEIN SKP"/>
    <property type="match status" value="1"/>
</dbReference>
<dbReference type="Proteomes" id="UP000254893">
    <property type="component" value="Unassembled WGS sequence"/>
</dbReference>
<gene>
    <name evidence="5" type="ORF">NCTC11388_03735</name>
</gene>
<dbReference type="Pfam" id="PF03938">
    <property type="entry name" value="OmpH"/>
    <property type="match status" value="1"/>
</dbReference>
<keyword evidence="4" id="KW-1133">Transmembrane helix</keyword>
<dbReference type="Gene3D" id="3.30.910.20">
    <property type="entry name" value="Skp domain"/>
    <property type="match status" value="1"/>
</dbReference>
<proteinExistence type="inferred from homology"/>
<dbReference type="EMBL" id="UGYW01000002">
    <property type="protein sequence ID" value="SUJ25581.1"/>
    <property type="molecule type" value="Genomic_DNA"/>
</dbReference>
<keyword evidence="3" id="KW-0175">Coiled coil</keyword>
<evidence type="ECO:0000313" key="6">
    <source>
        <dbReference type="Proteomes" id="UP000254893"/>
    </source>
</evidence>
<dbReference type="SMART" id="SM00935">
    <property type="entry name" value="OmpH"/>
    <property type="match status" value="1"/>
</dbReference>
<keyword evidence="4" id="KW-0812">Transmembrane</keyword>
<evidence type="ECO:0000256" key="3">
    <source>
        <dbReference type="SAM" id="Coils"/>
    </source>
</evidence>
<dbReference type="InterPro" id="IPR005632">
    <property type="entry name" value="Chaperone_Skp"/>
</dbReference>
<name>A0A380CRB5_SPHSI</name>
<feature type="transmembrane region" description="Helical" evidence="4">
    <location>
        <begin position="6"/>
        <end position="24"/>
    </location>
</feature>
<dbReference type="GO" id="GO:0050821">
    <property type="term" value="P:protein stabilization"/>
    <property type="evidence" value="ECO:0007669"/>
    <property type="project" value="TreeGrafter"/>
</dbReference>
<keyword evidence="2" id="KW-0732">Signal</keyword>
<protein>
    <submittedName>
        <fullName evidence="5">Periplasmic chaperone</fullName>
    </submittedName>
</protein>
<dbReference type="GO" id="GO:0051082">
    <property type="term" value="F:unfolded protein binding"/>
    <property type="evidence" value="ECO:0007669"/>
    <property type="project" value="InterPro"/>
</dbReference>
<dbReference type="SUPFAM" id="SSF111384">
    <property type="entry name" value="OmpH-like"/>
    <property type="match status" value="1"/>
</dbReference>
<dbReference type="InterPro" id="IPR024930">
    <property type="entry name" value="Skp_dom_sf"/>
</dbReference>
<dbReference type="AlphaFoldDB" id="A0A380CRB5"/>
<comment type="similarity">
    <text evidence="1">Belongs to the Skp family.</text>
</comment>
<evidence type="ECO:0000256" key="4">
    <source>
        <dbReference type="SAM" id="Phobius"/>
    </source>
</evidence>
<evidence type="ECO:0000256" key="1">
    <source>
        <dbReference type="ARBA" id="ARBA00009091"/>
    </source>
</evidence>
<organism evidence="5 6">
    <name type="scientific">Sphingobacterium spiritivorum</name>
    <name type="common">Flavobacterium spiritivorum</name>
    <dbReference type="NCBI Taxonomy" id="258"/>
    <lineage>
        <taxon>Bacteria</taxon>
        <taxon>Pseudomonadati</taxon>
        <taxon>Bacteroidota</taxon>
        <taxon>Sphingobacteriia</taxon>
        <taxon>Sphingobacteriales</taxon>
        <taxon>Sphingobacteriaceae</taxon>
        <taxon>Sphingobacterium</taxon>
    </lineage>
</organism>
<dbReference type="PANTHER" id="PTHR35089:SF1">
    <property type="entry name" value="CHAPERONE PROTEIN SKP"/>
    <property type="match status" value="1"/>
</dbReference>
<feature type="coiled-coil region" evidence="3">
    <location>
        <begin position="48"/>
        <end position="75"/>
    </location>
</feature>
<reference evidence="5 6" key="1">
    <citation type="submission" date="2018-06" db="EMBL/GenBank/DDBJ databases">
        <authorList>
            <consortium name="Pathogen Informatics"/>
            <person name="Doyle S."/>
        </authorList>
    </citation>
    <scope>NUCLEOTIDE SEQUENCE [LARGE SCALE GENOMIC DNA]</scope>
    <source>
        <strain evidence="5 6">NCTC11388</strain>
    </source>
</reference>
<sequence length="169" mass="19130">MKSVFALWVCMALCVISVVYVLFLKSDKIGYVDADKVYNEYALAKIEKDKFDKKMNDWQVNLDTLDKEITELILQKEKNPELTSSIDIQINRKREEFLRYKQGVEENVRKEQAQLVSKLSGGIKAALQTYGKDNGFKIILIANHAGVIAYAEDGVDVTASFIQSLNASK</sequence>
<keyword evidence="4" id="KW-0472">Membrane</keyword>
<dbReference type="RefSeq" id="WP_115171141.1">
    <property type="nucleotide sequence ID" value="NZ_UGYW01000002.1"/>
</dbReference>
<dbReference type="GO" id="GO:0005829">
    <property type="term" value="C:cytosol"/>
    <property type="evidence" value="ECO:0007669"/>
    <property type="project" value="TreeGrafter"/>
</dbReference>
<evidence type="ECO:0000313" key="5">
    <source>
        <dbReference type="EMBL" id="SUJ25581.1"/>
    </source>
</evidence>